<keyword evidence="2" id="KW-1185">Reference proteome</keyword>
<organism evidence="1 2">
    <name type="scientific">Dovyalis caffra</name>
    <dbReference type="NCBI Taxonomy" id="77055"/>
    <lineage>
        <taxon>Eukaryota</taxon>
        <taxon>Viridiplantae</taxon>
        <taxon>Streptophyta</taxon>
        <taxon>Embryophyta</taxon>
        <taxon>Tracheophyta</taxon>
        <taxon>Spermatophyta</taxon>
        <taxon>Magnoliopsida</taxon>
        <taxon>eudicotyledons</taxon>
        <taxon>Gunneridae</taxon>
        <taxon>Pentapetalae</taxon>
        <taxon>rosids</taxon>
        <taxon>fabids</taxon>
        <taxon>Malpighiales</taxon>
        <taxon>Salicaceae</taxon>
        <taxon>Flacourtieae</taxon>
        <taxon>Dovyalis</taxon>
    </lineage>
</organism>
<gene>
    <name evidence="1" type="ORF">DCAF_LOCUS16113</name>
</gene>
<dbReference type="Proteomes" id="UP001314170">
    <property type="component" value="Unassembled WGS sequence"/>
</dbReference>
<name>A0AAV1RZK1_9ROSI</name>
<evidence type="ECO:0000313" key="2">
    <source>
        <dbReference type="Proteomes" id="UP001314170"/>
    </source>
</evidence>
<evidence type="ECO:0000313" key="1">
    <source>
        <dbReference type="EMBL" id="CAK7341099.1"/>
    </source>
</evidence>
<proteinExistence type="predicted"/>
<dbReference type="EMBL" id="CAWUPB010001160">
    <property type="protein sequence ID" value="CAK7341099.1"/>
    <property type="molecule type" value="Genomic_DNA"/>
</dbReference>
<dbReference type="AlphaFoldDB" id="A0AAV1RZK1"/>
<reference evidence="1 2" key="1">
    <citation type="submission" date="2024-01" db="EMBL/GenBank/DDBJ databases">
        <authorList>
            <person name="Waweru B."/>
        </authorList>
    </citation>
    <scope>NUCLEOTIDE SEQUENCE [LARGE SCALE GENOMIC DNA]</scope>
</reference>
<protein>
    <submittedName>
        <fullName evidence="1">Uncharacterized protein</fullName>
    </submittedName>
</protein>
<sequence>MEEDAAIQKDSAELEGLGLHRSGGLLNAAKDYQDPDSILCLTNHGGTIGNPGDLVIEGLGAGGGDGNFAFISNLFNLRQLASGWCTLRFTWETQAHKLGKAAHEGAATLQHNLASAVYEELLFGPLSCEVTEFNNMQMIRGIFAHMYNLF</sequence>
<comment type="caution">
    <text evidence="1">The sequence shown here is derived from an EMBL/GenBank/DDBJ whole genome shotgun (WGS) entry which is preliminary data.</text>
</comment>
<accession>A0AAV1RZK1</accession>